<name>A0A8S5LZK5_9CAUD</name>
<organism evidence="1">
    <name type="scientific">Siphoviridae sp. ctuvC1</name>
    <dbReference type="NCBI Taxonomy" id="2826507"/>
    <lineage>
        <taxon>Viruses</taxon>
        <taxon>Duplodnaviria</taxon>
        <taxon>Heunggongvirae</taxon>
        <taxon>Uroviricota</taxon>
        <taxon>Caudoviricetes</taxon>
    </lineage>
</organism>
<proteinExistence type="predicted"/>
<protein>
    <submittedName>
        <fullName evidence="1">Uncharacterized protein</fullName>
    </submittedName>
</protein>
<evidence type="ECO:0000313" key="1">
    <source>
        <dbReference type="EMBL" id="DAD75489.1"/>
    </source>
</evidence>
<reference evidence="1" key="1">
    <citation type="journal article" date="2021" name="Proc. Natl. Acad. Sci. U.S.A.">
        <title>A Catalog of Tens of Thousands of Viruses from Human Metagenomes Reveals Hidden Associations with Chronic Diseases.</title>
        <authorList>
            <person name="Tisza M.J."/>
            <person name="Buck C.B."/>
        </authorList>
    </citation>
    <scope>NUCLEOTIDE SEQUENCE</scope>
    <source>
        <strain evidence="1">CtuvC1</strain>
    </source>
</reference>
<accession>A0A8S5LZK5</accession>
<dbReference type="EMBL" id="BK014784">
    <property type="protein sequence ID" value="DAD75489.1"/>
    <property type="molecule type" value="Genomic_DNA"/>
</dbReference>
<sequence>MDIHETIYWHLGGYSPKLFSKSKRVLPEYSRYMAVLLQHLLDGERHFYICRRHGESRTELAFLNALYIKGASDFTPDRIWLKLDGRRKEAKRLIELAKHLEREAKKQ</sequence>